<feature type="region of interest" description="Disordered" evidence="5">
    <location>
        <begin position="1412"/>
        <end position="1469"/>
    </location>
</feature>
<comment type="caution">
    <text evidence="7">The sequence shown here is derived from an EMBL/GenBank/DDBJ whole genome shotgun (WGS) entry which is preliminary data.</text>
</comment>
<dbReference type="InterPro" id="IPR015894">
    <property type="entry name" value="Guanylate-bd_N"/>
</dbReference>
<dbReference type="SUPFAM" id="SSF52540">
    <property type="entry name" value="P-loop containing nucleoside triphosphate hydrolases"/>
    <property type="match status" value="1"/>
</dbReference>
<evidence type="ECO:0000256" key="4">
    <source>
        <dbReference type="SAM" id="Coils"/>
    </source>
</evidence>
<dbReference type="EMBL" id="JAAPAO010000062">
    <property type="protein sequence ID" value="KAF4674486.1"/>
    <property type="molecule type" value="Genomic_DNA"/>
</dbReference>
<dbReference type="InterPro" id="IPR030386">
    <property type="entry name" value="G_GB1_RHD3_dom"/>
</dbReference>
<feature type="coiled-coil region" evidence="4">
    <location>
        <begin position="1363"/>
        <end position="1390"/>
    </location>
</feature>
<dbReference type="GO" id="GO:0005525">
    <property type="term" value="F:GTP binding"/>
    <property type="evidence" value="ECO:0007669"/>
    <property type="project" value="UniProtKB-KW"/>
</dbReference>
<dbReference type="OrthoDB" id="2135133at2759"/>
<dbReference type="Proteomes" id="UP000591131">
    <property type="component" value="Unassembled WGS sequence"/>
</dbReference>
<feature type="compositionally biased region" description="Acidic residues" evidence="5">
    <location>
        <begin position="1460"/>
        <end position="1469"/>
    </location>
</feature>
<feature type="coiled-coil region" evidence="4">
    <location>
        <begin position="766"/>
        <end position="993"/>
    </location>
</feature>
<dbReference type="GO" id="GO:0003924">
    <property type="term" value="F:GTPase activity"/>
    <property type="evidence" value="ECO:0007669"/>
    <property type="project" value="InterPro"/>
</dbReference>
<keyword evidence="2" id="KW-0342">GTP-binding</keyword>
<evidence type="ECO:0000256" key="5">
    <source>
        <dbReference type="SAM" id="MobiDB-lite"/>
    </source>
</evidence>
<evidence type="ECO:0000313" key="8">
    <source>
        <dbReference type="Proteomes" id="UP000591131"/>
    </source>
</evidence>
<feature type="compositionally biased region" description="Acidic residues" evidence="5">
    <location>
        <begin position="1254"/>
        <end position="1286"/>
    </location>
</feature>
<evidence type="ECO:0000256" key="1">
    <source>
        <dbReference type="ARBA" id="ARBA00022741"/>
    </source>
</evidence>
<keyword evidence="4" id="KW-0175">Coiled coil</keyword>
<protein>
    <recommendedName>
        <fullName evidence="6">GB1/RHD3-type G domain-containing protein</fullName>
    </recommendedName>
</protein>
<accession>A0A7J6MSU3</accession>
<evidence type="ECO:0000259" key="6">
    <source>
        <dbReference type="PROSITE" id="PS51715"/>
    </source>
</evidence>
<proteinExistence type="inferred from homology"/>
<keyword evidence="1" id="KW-0547">Nucleotide-binding</keyword>
<dbReference type="Gene3D" id="3.40.50.300">
    <property type="entry name" value="P-loop containing nucleotide triphosphate hydrolases"/>
    <property type="match status" value="1"/>
</dbReference>
<sequence length="1469" mass="161058">MSAAIQSTPLSVSRRASNTTVYYEDYKPSTAGGHQSGSLYPPPKPPSGHVASLTGHHSTPSNASAAISEHLFHGGSSTMPGTPNMSSSNNSCISPCVQASQLPQGSTVEYYSQSLGRWIPAKVVSVIPPDDPRSGGSKVRYAGPPAGMPHVFGPSSAPPASFVDVNAAFSMFNSAAPPSSFIPGPSVGPPTVRVMRTTTHRGSVSYVTKTTSRTFKHPGKAVQLISADPSGNGKLLLNAEALELLDALGHDKQVSVVTVVGTYRSGKSYLLNRLVRGPNGATAAELPAKENKLLSKLLKLGRKKNDPANRPPPAVFKTGNEVNACTQGIWMYICEEELDDKVVIFLDCEGLGSIDRDRTYDTRLMAMALMMSSVFIYNSTGCLDETAFNGLSLVCELAKQLIAEFQSEFGGSVPGGVLSTSFLWVLRDFVLALENENGDPISSSEYLENTLRSRASKDTSKAIYDCFMDRDCDTLVQPAVNEDDLQKLDTLPDSKLRKEFLSQMGSLCGKIWRMAGSRPVTINKSGGGTAFTPAALSAFIRRLAGHLSNSSSLSGFSLPSTWVQVQHEALSSLIESLSAAHGEEVEAMLSELPLSTRDLDDRLAAAMRRIEIEYRRKALGEETDQLYQRYLDELIQSAKAQEGKVYPANDDKARDSAEEVASKLVEEIMPELVAGWTPKDLDTVLSESARLLTEKLQIVLDEIMSTTKGPRGARLMVASKRIIEISGLFVTELDKKAEGLFNDERITRHQRDEALAGIDNLKKTALSDLTAKVAELEQELARKERRERELMEQIEGKDDEMTRMADSVRTTVDARESQLNEDWHGKMENLEVQVDRLIREKEELEDALANTEERVRLAQDGQADFESDKNNEIDVLTETLIEKTGEIARLNEELERMQADLENAEAAAKEAELTLFSTTRDMAAEHDKHIAEWRERVAQLQGENGEIEARLREEIEGREKAIRIVYEEKAAATEAAHEAMTKLREEIKELKDRVARGGVRQFQWHFIKCRCLYFCWYGLVLVTSSFLFQFWLVSALVAGAEAAERQLPDIEDLEFVSLHGYFSFPKDDPRSGLNYLGTTATLVDPDSSGVYGSLLMLYNKGEDKFVRVIVDTQRLLDDYQNGKTCMPNDSRRFYRAVAETKVVGFADQKWDEPWDPEGPTGKAVELKMQNDDLSECHLDVGELSTLFHEDSTEKEGFAWLAGEAAGAAARIEPGVVLCNSLNVPAILRESLNGDGDDVTEVAVPGSMIEVRSVDDDEEEEGGGQEEADGTGEDQEDNGEGDEEEESVGGGGGSAEDRDASKKSLAPGVSEIDTEMSQIGERRYIEERQVSLMALAYAMQESAALRTGTAMLFNTHLWPLEDLIAILDERSDELEKNLDAAFQDLVDTSEKVAFPLIDRLGKEFHNVAKEIKSMPGPTDPYPLADLRAEVRGGGGGGEAMRNDEEGGGDTSNEEGGNGEGENVEEEADDE</sequence>
<evidence type="ECO:0000256" key="2">
    <source>
        <dbReference type="ARBA" id="ARBA00023134"/>
    </source>
</evidence>
<evidence type="ECO:0000256" key="3">
    <source>
        <dbReference type="PROSITE-ProRule" id="PRU01052"/>
    </source>
</evidence>
<reference evidence="7 8" key="1">
    <citation type="submission" date="2020-04" db="EMBL/GenBank/DDBJ databases">
        <title>Perkinsus chesapeaki whole genome sequence.</title>
        <authorList>
            <person name="Bogema D.R."/>
        </authorList>
    </citation>
    <scope>NUCLEOTIDE SEQUENCE [LARGE SCALE GENOMIC DNA]</scope>
    <source>
        <strain evidence="7">ATCC PRA-425</strain>
    </source>
</reference>
<feature type="domain" description="GB1/RHD3-type G" evidence="6">
    <location>
        <begin position="251"/>
        <end position="516"/>
    </location>
</feature>
<dbReference type="Pfam" id="PF02263">
    <property type="entry name" value="GBP"/>
    <property type="match status" value="1"/>
</dbReference>
<gene>
    <name evidence="7" type="ORF">FOL47_009171</name>
</gene>
<organism evidence="7 8">
    <name type="scientific">Perkinsus chesapeaki</name>
    <name type="common">Clam parasite</name>
    <name type="synonym">Perkinsus andrewsi</name>
    <dbReference type="NCBI Taxonomy" id="330153"/>
    <lineage>
        <taxon>Eukaryota</taxon>
        <taxon>Sar</taxon>
        <taxon>Alveolata</taxon>
        <taxon>Perkinsozoa</taxon>
        <taxon>Perkinsea</taxon>
        <taxon>Perkinsida</taxon>
        <taxon>Perkinsidae</taxon>
        <taxon>Perkinsus</taxon>
    </lineage>
</organism>
<evidence type="ECO:0000313" key="7">
    <source>
        <dbReference type="EMBL" id="KAF4674486.1"/>
    </source>
</evidence>
<dbReference type="PROSITE" id="PS51715">
    <property type="entry name" value="G_GB1_RHD3"/>
    <property type="match status" value="1"/>
</dbReference>
<comment type="similarity">
    <text evidence="3">Belongs to the TRAFAC class dynamin-like GTPase superfamily. GB1/RHD3 GTPase family.</text>
</comment>
<name>A0A7J6MSU3_PERCH</name>
<dbReference type="PANTHER" id="PTHR10751">
    <property type="entry name" value="GUANYLATE BINDING PROTEIN"/>
    <property type="match status" value="1"/>
</dbReference>
<keyword evidence="8" id="KW-1185">Reference proteome</keyword>
<feature type="region of interest" description="Disordered" evidence="5">
    <location>
        <begin position="26"/>
        <end position="62"/>
    </location>
</feature>
<feature type="region of interest" description="Disordered" evidence="5">
    <location>
        <begin position="1230"/>
        <end position="1313"/>
    </location>
</feature>
<dbReference type="InterPro" id="IPR027417">
    <property type="entry name" value="P-loop_NTPase"/>
</dbReference>